<dbReference type="RefSeq" id="WP_170118727.1">
    <property type="nucleotide sequence ID" value="NZ_PYAS01000003.1"/>
</dbReference>
<dbReference type="SUPFAM" id="SSF52129">
    <property type="entry name" value="Caspase-like"/>
    <property type="match status" value="1"/>
</dbReference>
<dbReference type="Proteomes" id="UP000241964">
    <property type="component" value="Unassembled WGS sequence"/>
</dbReference>
<feature type="domain" description="Peptidase C14 caspase" evidence="1">
    <location>
        <begin position="321"/>
        <end position="589"/>
    </location>
</feature>
<dbReference type="Gene3D" id="3.40.50.1110">
    <property type="entry name" value="SGNH hydrolase"/>
    <property type="match status" value="1"/>
</dbReference>
<dbReference type="InterPro" id="IPR029030">
    <property type="entry name" value="Caspase-like_dom_sf"/>
</dbReference>
<organism evidence="4 5">
    <name type="scientific">Dyadobacter jiangsuensis</name>
    <dbReference type="NCBI Taxonomy" id="1591085"/>
    <lineage>
        <taxon>Bacteria</taxon>
        <taxon>Pseudomonadati</taxon>
        <taxon>Bacteroidota</taxon>
        <taxon>Cytophagia</taxon>
        <taxon>Cytophagales</taxon>
        <taxon>Spirosomataceae</taxon>
        <taxon>Dyadobacter</taxon>
    </lineage>
</organism>
<gene>
    <name evidence="4" type="ORF">CLV60_103225</name>
</gene>
<dbReference type="Pfam" id="PF01510">
    <property type="entry name" value="Amidase_2"/>
    <property type="match status" value="1"/>
</dbReference>
<dbReference type="Pfam" id="PF13472">
    <property type="entry name" value="Lipase_GDSL_2"/>
    <property type="match status" value="1"/>
</dbReference>
<dbReference type="InterPro" id="IPR050452">
    <property type="entry name" value="Metacaspase"/>
</dbReference>
<dbReference type="PANTHER" id="PTHR48104:SF30">
    <property type="entry name" value="METACASPASE-1"/>
    <property type="match status" value="1"/>
</dbReference>
<dbReference type="InterPro" id="IPR036505">
    <property type="entry name" value="Amidase/PGRP_sf"/>
</dbReference>
<dbReference type="EMBL" id="PYAS01000003">
    <property type="protein sequence ID" value="PSL31359.1"/>
    <property type="molecule type" value="Genomic_DNA"/>
</dbReference>
<dbReference type="PANTHER" id="PTHR48104">
    <property type="entry name" value="METACASPASE-4"/>
    <property type="match status" value="1"/>
</dbReference>
<dbReference type="GO" id="GO:0009253">
    <property type="term" value="P:peptidoglycan catabolic process"/>
    <property type="evidence" value="ECO:0007669"/>
    <property type="project" value="InterPro"/>
</dbReference>
<dbReference type="Gene3D" id="3.40.80.10">
    <property type="entry name" value="Peptidoglycan recognition protein-like"/>
    <property type="match status" value="1"/>
</dbReference>
<keyword evidence="5" id="KW-1185">Reference proteome</keyword>
<evidence type="ECO:0000313" key="5">
    <source>
        <dbReference type="Proteomes" id="UP000241964"/>
    </source>
</evidence>
<dbReference type="InterPro" id="IPR002502">
    <property type="entry name" value="Amidase_domain"/>
</dbReference>
<dbReference type="GO" id="GO:0008745">
    <property type="term" value="F:N-acetylmuramoyl-L-alanine amidase activity"/>
    <property type="evidence" value="ECO:0007669"/>
    <property type="project" value="InterPro"/>
</dbReference>
<feature type="domain" description="N-acetylmuramoyl-L-alanine amidase" evidence="2">
    <location>
        <begin position="58"/>
        <end position="245"/>
    </location>
</feature>
<name>A0A2P8GBK8_9BACT</name>
<keyword evidence="4" id="KW-0378">Hydrolase</keyword>
<proteinExistence type="predicted"/>
<dbReference type="GO" id="GO:0016788">
    <property type="term" value="F:hydrolase activity, acting on ester bonds"/>
    <property type="evidence" value="ECO:0007669"/>
    <property type="project" value="UniProtKB-ARBA"/>
</dbReference>
<dbReference type="GO" id="GO:0005737">
    <property type="term" value="C:cytoplasm"/>
    <property type="evidence" value="ECO:0007669"/>
    <property type="project" value="TreeGrafter"/>
</dbReference>
<evidence type="ECO:0000313" key="4">
    <source>
        <dbReference type="EMBL" id="PSL31359.1"/>
    </source>
</evidence>
<accession>A0A2P8GBK8</accession>
<evidence type="ECO:0000259" key="2">
    <source>
        <dbReference type="Pfam" id="PF01510"/>
    </source>
</evidence>
<protein>
    <submittedName>
        <fullName evidence="4">GDSL-like lipase/acylhydrolase family protein</fullName>
    </submittedName>
</protein>
<feature type="domain" description="SGNH hydrolase-type esterase" evidence="3">
    <location>
        <begin position="1088"/>
        <end position="1265"/>
    </location>
</feature>
<dbReference type="InterPro" id="IPR036514">
    <property type="entry name" value="SGNH_hydro_sf"/>
</dbReference>
<sequence length="1281" mass="143148">MRYDTLAADEAAFKNRTDYTFTPFTVPVAGENLSLKGVFCKPNGRSGYFNTPEPPHPKQRIVLHFTAGNLSGGINTLTTQNFRVSVPFVIARDGTIYQLFPSKDWSGHIGAGIGNAGTGNAQDKVTIAIEIINYGYLVERGANLETIYSRPKENPGRIDLYCPLTQTEAYQKLNQPFRDQRYYASYTQKQYESLIILLRFLTKKYNIPRQFLNEPVRYQGTQDVLSFKGIVSHVNYRTSGKWDLGPAFDWQQVISGVQAPAYQPASATREAVVAPEEGLITDEAALETQWTEPRGVEVAPPEDFESHFNNDEGAVVKPNLYALVVGIDAYEDRVVLNQKVAFPKLRGCVADATKVRRYLDNDTSFEQKHIQFLTNQQATKTEIVKAFRELGKAGKDDVIVFYYSGHGTQEVADVAVWTSEQDGKLECLVSYYDENHDNDYLVSDKELRYLINEVSKTGAHITVISDCCHSGDNTRNAGLIKSTYEQVIERRIPYVFPQRTWEKFIFGAELSPADFAGKHIDAVLPPARHVSLSACESDESAVEVSGEGVFTKYLLKSLEATGGQLSYSALHGRVKQMLNNAFEQTPVMYIPPAYHRELALNNVFNKPGGAGNTTYADVIRDGAGNWVLQRGAIHGIGRSTKGITVRADEKIYEAKVRSIGADTTILAFDNAVESELDTSKVYQGYVEGLMSQQLKIHLNNVDNILTDSLLLTEKLMSEIPAQARLEAKEADADYTLSFRNGRAVLTKPFDTFRPVVEQIELDSEAFASELVKDLKHISNWHFLKNLQNDAAVGTPLRIEVSDGDGQPIGADNGVVRLHYQQVDGEWKGSIGIKITNTSNRKLYCCCVFLDAGFGASLGLLDPMVTPLDPGASKELSYNGQTTIPISLDTYVQLYNWPKNAEYLQFIVSAEDLSNIEELTLESLPAPFTVGKKGSTRGIGGGARETDKSVAASWSTQLLTLEYTNPEYNIIAERDLARMLEDENLAEYALGNYFEVKTRPDLQPEYQLKPDVQLRQSDAHLDEKGFIRDGLLDVANKTARLIRNSKYRIMRLRFPKAPKIVSEGDSWFQHPLVVDTIDHLSKIYPIFCVAAAGDTLANYDREGEWLEAVEDKSPRFFLISGGGNDVLGEQFRSHIKPGPHATGLQPQDYLEASLIAELDNLQVIYRKMFNELFALRPDIHALCHGYDYITPLDKTDKGWLGRYMIEKGMTSQTDRKGVISYILNEFNDRLRAVAAEFPNVHYINARGLVADDQWYDEIHPNKHGFQAVAGSFLNVIDGLVDN</sequence>
<dbReference type="SUPFAM" id="SSF55846">
    <property type="entry name" value="N-acetylmuramoyl-L-alanine amidase-like"/>
    <property type="match status" value="1"/>
</dbReference>
<comment type="caution">
    <text evidence="4">The sequence shown here is derived from an EMBL/GenBank/DDBJ whole genome shotgun (WGS) entry which is preliminary data.</text>
</comment>
<dbReference type="GO" id="GO:0006508">
    <property type="term" value="P:proteolysis"/>
    <property type="evidence" value="ECO:0007669"/>
    <property type="project" value="InterPro"/>
</dbReference>
<reference evidence="4 5" key="1">
    <citation type="submission" date="2018-03" db="EMBL/GenBank/DDBJ databases">
        <title>Genomic Encyclopedia of Archaeal and Bacterial Type Strains, Phase II (KMG-II): from individual species to whole genera.</title>
        <authorList>
            <person name="Goeker M."/>
        </authorList>
    </citation>
    <scope>NUCLEOTIDE SEQUENCE [LARGE SCALE GENOMIC DNA]</scope>
    <source>
        <strain evidence="4 5">DSM 29057</strain>
    </source>
</reference>
<evidence type="ECO:0000259" key="1">
    <source>
        <dbReference type="Pfam" id="PF00656"/>
    </source>
</evidence>
<evidence type="ECO:0000259" key="3">
    <source>
        <dbReference type="Pfam" id="PF13472"/>
    </source>
</evidence>
<dbReference type="CDD" id="cd00229">
    <property type="entry name" value="SGNH_hydrolase"/>
    <property type="match status" value="1"/>
</dbReference>
<dbReference type="GO" id="GO:0004197">
    <property type="term" value="F:cysteine-type endopeptidase activity"/>
    <property type="evidence" value="ECO:0007669"/>
    <property type="project" value="InterPro"/>
</dbReference>
<dbReference type="SUPFAM" id="SSF52266">
    <property type="entry name" value="SGNH hydrolase"/>
    <property type="match status" value="1"/>
</dbReference>
<dbReference type="Pfam" id="PF00656">
    <property type="entry name" value="Peptidase_C14"/>
    <property type="match status" value="1"/>
</dbReference>
<dbReference type="Gene3D" id="3.40.50.1460">
    <property type="match status" value="1"/>
</dbReference>
<dbReference type="InterPro" id="IPR011600">
    <property type="entry name" value="Pept_C14_caspase"/>
</dbReference>
<dbReference type="InterPro" id="IPR013830">
    <property type="entry name" value="SGNH_hydro"/>
</dbReference>